<feature type="transmembrane region" description="Helical" evidence="7">
    <location>
        <begin position="12"/>
        <end position="33"/>
    </location>
</feature>
<gene>
    <name evidence="8" type="primary">lgt_2</name>
    <name evidence="7" type="synonym">lgt</name>
    <name evidence="8" type="ORF">MOST_31700</name>
</gene>
<evidence type="ECO:0000256" key="5">
    <source>
        <dbReference type="ARBA" id="ARBA00022989"/>
    </source>
</evidence>
<evidence type="ECO:0000256" key="6">
    <source>
        <dbReference type="ARBA" id="ARBA00023136"/>
    </source>
</evidence>
<reference evidence="8 9" key="1">
    <citation type="submission" date="2018-03" db="EMBL/GenBank/DDBJ databases">
        <title>Genome sequence of Moorella stamsii DSM 26217.</title>
        <authorList>
            <person name="Poehlein A."/>
            <person name="Daniel R."/>
        </authorList>
    </citation>
    <scope>NUCLEOTIDE SEQUENCE [LARGE SCALE GENOMIC DNA]</scope>
    <source>
        <strain evidence="9">DSM 26217</strain>
    </source>
</reference>
<evidence type="ECO:0000256" key="3">
    <source>
        <dbReference type="ARBA" id="ARBA00022679"/>
    </source>
</evidence>
<comment type="pathway">
    <text evidence="7">Protein modification; lipoprotein biosynthesis (diacylglyceryl transfer).</text>
</comment>
<dbReference type="PANTHER" id="PTHR30589">
    <property type="entry name" value="PROLIPOPROTEIN DIACYLGLYCERYL TRANSFERASE"/>
    <property type="match status" value="1"/>
</dbReference>
<dbReference type="Pfam" id="PF01790">
    <property type="entry name" value="LGT"/>
    <property type="match status" value="1"/>
</dbReference>
<keyword evidence="8" id="KW-0328">Glycosyltransferase</keyword>
<dbReference type="AlphaFoldDB" id="A0A9X7P4N9"/>
<keyword evidence="6 7" id="KW-0472">Membrane</keyword>
<dbReference type="NCBIfam" id="TIGR00544">
    <property type="entry name" value="lgt"/>
    <property type="match status" value="1"/>
</dbReference>
<feature type="transmembrane region" description="Helical" evidence="7">
    <location>
        <begin position="187"/>
        <end position="205"/>
    </location>
</feature>
<evidence type="ECO:0000313" key="9">
    <source>
        <dbReference type="Proteomes" id="UP000239430"/>
    </source>
</evidence>
<sequence>MRRVLFYLGPLPVNTFGFMIALGILAAIFIILREARRKGLNEDKVLDFTLWALILGIFGARVGYVVVAGPAYFWQNPLQFFHLQDGGLSIHGAIIGGILAGLIFTRRYRLPFWRLADTVAPGLALGIAIGRVGCDVFGRPMANAWPWGVMVNGQLLHPAQVYEFILDYLLFFYLWRRRKNVAYDGQLFIRFIILYATIRGIVEFVRYNPPVWGPFSVAHVASLAFIIVAALAGIILKLRPGPRANSGAPGAATTAELRGVGATIEDRLTGQLLVLVLLLGLSLAAFYSLGP</sequence>
<comment type="subcellular location">
    <subcellularLocation>
        <location evidence="7">Cell membrane</location>
        <topology evidence="7">Multi-pass membrane protein</topology>
    </subcellularLocation>
</comment>
<comment type="catalytic activity">
    <reaction evidence="7">
        <text>L-cysteinyl-[prolipoprotein] + a 1,2-diacyl-sn-glycero-3-phospho-(1'-sn-glycerol) = an S-1,2-diacyl-sn-glyceryl-L-cysteinyl-[prolipoprotein] + sn-glycerol 1-phosphate + H(+)</text>
        <dbReference type="Rhea" id="RHEA:56712"/>
        <dbReference type="Rhea" id="RHEA-COMP:14679"/>
        <dbReference type="Rhea" id="RHEA-COMP:14680"/>
        <dbReference type="ChEBI" id="CHEBI:15378"/>
        <dbReference type="ChEBI" id="CHEBI:29950"/>
        <dbReference type="ChEBI" id="CHEBI:57685"/>
        <dbReference type="ChEBI" id="CHEBI:64716"/>
        <dbReference type="ChEBI" id="CHEBI:140658"/>
        <dbReference type="EC" id="2.5.1.145"/>
    </reaction>
</comment>
<dbReference type="EC" id="2.5.1.145" evidence="7"/>
<feature type="transmembrane region" description="Helical" evidence="7">
    <location>
        <begin position="272"/>
        <end position="290"/>
    </location>
</feature>
<comment type="similarity">
    <text evidence="1 7">Belongs to the Lgt family.</text>
</comment>
<comment type="caution">
    <text evidence="8">The sequence shown here is derived from an EMBL/GenBank/DDBJ whole genome shotgun (WGS) entry which is preliminary data.</text>
</comment>
<dbReference type="GO" id="GO:0042158">
    <property type="term" value="P:lipoprotein biosynthetic process"/>
    <property type="evidence" value="ECO:0007669"/>
    <property type="project" value="UniProtKB-UniRule"/>
</dbReference>
<dbReference type="HAMAP" id="MF_01147">
    <property type="entry name" value="Lgt"/>
    <property type="match status" value="1"/>
</dbReference>
<keyword evidence="2 7" id="KW-1003">Cell membrane</keyword>
<keyword evidence="4 7" id="KW-0812">Transmembrane</keyword>
<evidence type="ECO:0000256" key="7">
    <source>
        <dbReference type="HAMAP-Rule" id="MF_01147"/>
    </source>
</evidence>
<feature type="transmembrane region" description="Helical" evidence="7">
    <location>
        <begin position="217"/>
        <end position="236"/>
    </location>
</feature>
<comment type="function">
    <text evidence="7">Catalyzes the transfer of the diacylglyceryl group from phosphatidylglycerol to the sulfhydryl group of the N-terminal cysteine of a prolipoprotein, the first step in the formation of mature lipoproteins.</text>
</comment>
<feature type="binding site" evidence="7">
    <location>
        <position position="131"/>
    </location>
    <ligand>
        <name>a 1,2-diacyl-sn-glycero-3-phospho-(1'-sn-glycerol)</name>
        <dbReference type="ChEBI" id="CHEBI:64716"/>
    </ligand>
</feature>
<keyword evidence="5 7" id="KW-1133">Transmembrane helix</keyword>
<name>A0A9X7P4N9_9FIRM</name>
<dbReference type="EMBL" id="PVXL01000078">
    <property type="protein sequence ID" value="PRR68888.1"/>
    <property type="molecule type" value="Genomic_DNA"/>
</dbReference>
<dbReference type="PANTHER" id="PTHR30589:SF0">
    <property type="entry name" value="PHOSPHATIDYLGLYCEROL--PROLIPOPROTEIN DIACYLGLYCERYL TRANSFERASE"/>
    <property type="match status" value="1"/>
</dbReference>
<protein>
    <recommendedName>
        <fullName evidence="7">Phosphatidylglycerol--prolipoprotein diacylglyceryl transferase</fullName>
        <ecNumber evidence="7">2.5.1.145</ecNumber>
    </recommendedName>
</protein>
<dbReference type="GO" id="GO:0005886">
    <property type="term" value="C:plasma membrane"/>
    <property type="evidence" value="ECO:0007669"/>
    <property type="project" value="UniProtKB-SubCell"/>
</dbReference>
<organism evidence="8 9">
    <name type="scientific">Neomoorella stamsii</name>
    <dbReference type="NCBI Taxonomy" id="1266720"/>
    <lineage>
        <taxon>Bacteria</taxon>
        <taxon>Bacillati</taxon>
        <taxon>Bacillota</taxon>
        <taxon>Clostridia</taxon>
        <taxon>Neomoorellales</taxon>
        <taxon>Neomoorellaceae</taxon>
        <taxon>Neomoorella</taxon>
    </lineage>
</organism>
<evidence type="ECO:0000313" key="8">
    <source>
        <dbReference type="EMBL" id="PRR68888.1"/>
    </source>
</evidence>
<evidence type="ECO:0000256" key="1">
    <source>
        <dbReference type="ARBA" id="ARBA00007150"/>
    </source>
</evidence>
<dbReference type="GO" id="GO:0008961">
    <property type="term" value="F:phosphatidylglycerol-prolipoprotein diacylglyceryl transferase activity"/>
    <property type="evidence" value="ECO:0007669"/>
    <property type="project" value="UniProtKB-UniRule"/>
</dbReference>
<evidence type="ECO:0000256" key="2">
    <source>
        <dbReference type="ARBA" id="ARBA00022475"/>
    </source>
</evidence>
<proteinExistence type="inferred from homology"/>
<dbReference type="InterPro" id="IPR001640">
    <property type="entry name" value="Lgt"/>
</dbReference>
<feature type="transmembrane region" description="Helical" evidence="7">
    <location>
        <begin position="87"/>
        <end position="105"/>
    </location>
</feature>
<feature type="transmembrane region" description="Helical" evidence="7">
    <location>
        <begin position="112"/>
        <end position="133"/>
    </location>
</feature>
<dbReference type="RefSeq" id="WP_083476607.1">
    <property type="nucleotide sequence ID" value="NZ_PVXL01000078.1"/>
</dbReference>
<evidence type="ECO:0000256" key="4">
    <source>
        <dbReference type="ARBA" id="ARBA00022692"/>
    </source>
</evidence>
<dbReference type="Proteomes" id="UP000239430">
    <property type="component" value="Unassembled WGS sequence"/>
</dbReference>
<accession>A0A9X7P4N9</accession>
<keyword evidence="3 7" id="KW-0808">Transferase</keyword>
<keyword evidence="9" id="KW-1185">Reference proteome</keyword>
<feature type="transmembrane region" description="Helical" evidence="7">
    <location>
        <begin position="155"/>
        <end position="175"/>
    </location>
</feature>
<feature type="transmembrane region" description="Helical" evidence="7">
    <location>
        <begin position="45"/>
        <end position="67"/>
    </location>
</feature>